<dbReference type="Proteomes" id="UP000708208">
    <property type="component" value="Unassembled WGS sequence"/>
</dbReference>
<accession>A0A8J2PTJ8</accession>
<sequence>MSQLGLVTVLCLLAGSVISQEAQPSKPALPGDEKPKLPFGVIEKMLNLEKDPAGADLPKIPLGKEMPPMEIPKIPVGKTPGSEVQSDDVQISPRFLMHAFELRELNQPEDKGFSKSPYDNGP</sequence>
<evidence type="ECO:0000256" key="1">
    <source>
        <dbReference type="SAM" id="MobiDB-lite"/>
    </source>
</evidence>
<protein>
    <submittedName>
        <fullName evidence="3">Uncharacterized protein</fullName>
    </submittedName>
</protein>
<feature type="signal peptide" evidence="2">
    <location>
        <begin position="1"/>
        <end position="19"/>
    </location>
</feature>
<comment type="caution">
    <text evidence="3">The sequence shown here is derived from an EMBL/GenBank/DDBJ whole genome shotgun (WGS) entry which is preliminary data.</text>
</comment>
<proteinExistence type="predicted"/>
<name>A0A8J2PTJ8_9HEXA</name>
<feature type="region of interest" description="Disordered" evidence="1">
    <location>
        <begin position="53"/>
        <end position="86"/>
    </location>
</feature>
<reference evidence="3" key="1">
    <citation type="submission" date="2021-06" db="EMBL/GenBank/DDBJ databases">
        <authorList>
            <person name="Hodson N. C."/>
            <person name="Mongue J. A."/>
            <person name="Jaron S. K."/>
        </authorList>
    </citation>
    <scope>NUCLEOTIDE SEQUENCE</scope>
</reference>
<evidence type="ECO:0000313" key="4">
    <source>
        <dbReference type="Proteomes" id="UP000708208"/>
    </source>
</evidence>
<gene>
    <name evidence="3" type="ORF">AFUS01_LOCUS42533</name>
</gene>
<feature type="chain" id="PRO_5035302996" evidence="2">
    <location>
        <begin position="20"/>
        <end position="122"/>
    </location>
</feature>
<dbReference type="EMBL" id="CAJVCH010567445">
    <property type="protein sequence ID" value="CAG7832874.1"/>
    <property type="molecule type" value="Genomic_DNA"/>
</dbReference>
<evidence type="ECO:0000256" key="2">
    <source>
        <dbReference type="SAM" id="SignalP"/>
    </source>
</evidence>
<dbReference type="AlphaFoldDB" id="A0A8J2PTJ8"/>
<keyword evidence="4" id="KW-1185">Reference proteome</keyword>
<organism evidence="3 4">
    <name type="scientific">Allacma fusca</name>
    <dbReference type="NCBI Taxonomy" id="39272"/>
    <lineage>
        <taxon>Eukaryota</taxon>
        <taxon>Metazoa</taxon>
        <taxon>Ecdysozoa</taxon>
        <taxon>Arthropoda</taxon>
        <taxon>Hexapoda</taxon>
        <taxon>Collembola</taxon>
        <taxon>Symphypleona</taxon>
        <taxon>Sminthuridae</taxon>
        <taxon>Allacma</taxon>
    </lineage>
</organism>
<keyword evidence="2" id="KW-0732">Signal</keyword>
<evidence type="ECO:0000313" key="3">
    <source>
        <dbReference type="EMBL" id="CAG7832874.1"/>
    </source>
</evidence>